<feature type="transmembrane region" description="Helical" evidence="6">
    <location>
        <begin position="373"/>
        <end position="392"/>
    </location>
</feature>
<evidence type="ECO:0000256" key="1">
    <source>
        <dbReference type="ARBA" id="ARBA00004141"/>
    </source>
</evidence>
<keyword evidence="4 6" id="KW-0472">Membrane</keyword>
<feature type="transmembrane region" description="Helical" evidence="6">
    <location>
        <begin position="266"/>
        <end position="284"/>
    </location>
</feature>
<gene>
    <name evidence="8" type="ORF">AJ80_02484</name>
</gene>
<protein>
    <recommendedName>
        <fullName evidence="7">Major facilitator superfamily (MFS) profile domain-containing protein</fullName>
    </recommendedName>
</protein>
<dbReference type="PROSITE" id="PS50850">
    <property type="entry name" value="MFS"/>
    <property type="match status" value="1"/>
</dbReference>
<dbReference type="CDD" id="cd17323">
    <property type="entry name" value="MFS_Tpo1_MDR_like"/>
    <property type="match status" value="1"/>
</dbReference>
<feature type="transmembrane region" description="Helical" evidence="6">
    <location>
        <begin position="193"/>
        <end position="216"/>
    </location>
</feature>
<feature type="transmembrane region" description="Helical" evidence="6">
    <location>
        <begin position="228"/>
        <end position="246"/>
    </location>
</feature>
<evidence type="ECO:0000313" key="8">
    <source>
        <dbReference type="EMBL" id="PGH23530.1"/>
    </source>
</evidence>
<dbReference type="Proteomes" id="UP000224634">
    <property type="component" value="Unassembled WGS sequence"/>
</dbReference>
<proteinExistence type="predicted"/>
<sequence>MEEVSDKVPPHEVEREAKFSLISSESAPESQSSSSVQVEADKPKESNDVEWSHDPHNPWNWTPRKKLFQVLMLCSMNLLASMATSITSPANAALMDEFNVSRIVAILPLTSYVLAMGFGPIIGGPLSETVGRYPVYVLTIPLGALFGLGAGFTHNFGALCFLRFLSGLCWGPVLAISSGSISDTFAPQVRGPVSAVTVLVPFLGPGLGPVIGSLVVSRKDWRWTQWTLLFLAGLSMLLVTLSEETLHPVIKRRLAKKRGQSVPKPLPLAARLRTFAIVGLIRPIRMLFLEPIVSCICLYIAAEFGTLFSFFAAVPYAFGKVYHFSLEQSGLVFLSIVIGCFIGLITIFLCEIFHYRKQIPRYPANRIPPEHRLYPAMIGSIVMPIGLFWYAWTVRSTISWASPAAAIIPFAWGNLLARYGFAGVFPLFTIQMYEKLGIAWASSLLGFIALVLMPIPWVLFKYGPRIRARSQYETIQYS</sequence>
<evidence type="ECO:0000259" key="7">
    <source>
        <dbReference type="PROSITE" id="PS50850"/>
    </source>
</evidence>
<dbReference type="GO" id="GO:0015606">
    <property type="term" value="F:spermidine transmembrane transporter activity"/>
    <property type="evidence" value="ECO:0007669"/>
    <property type="project" value="TreeGrafter"/>
</dbReference>
<feature type="transmembrane region" description="Helical" evidence="6">
    <location>
        <begin position="160"/>
        <end position="181"/>
    </location>
</feature>
<dbReference type="OrthoDB" id="3936150at2759"/>
<dbReference type="GO" id="GO:0000297">
    <property type="term" value="F:spermine transmembrane transporter activity"/>
    <property type="evidence" value="ECO:0007669"/>
    <property type="project" value="TreeGrafter"/>
</dbReference>
<dbReference type="STRING" id="1447883.A0A2B7YQT9"/>
<reference evidence="8 9" key="1">
    <citation type="submission" date="2017-10" db="EMBL/GenBank/DDBJ databases">
        <title>Comparative genomics in systemic dimorphic fungi from Ajellomycetaceae.</title>
        <authorList>
            <person name="Munoz J.F."/>
            <person name="Mcewen J.G."/>
            <person name="Clay O.K."/>
            <person name="Cuomo C.A."/>
        </authorList>
    </citation>
    <scope>NUCLEOTIDE SEQUENCE [LARGE SCALE GENOMIC DNA]</scope>
    <source>
        <strain evidence="8 9">UAMH7299</strain>
    </source>
</reference>
<feature type="transmembrane region" description="Helical" evidence="6">
    <location>
        <begin position="296"/>
        <end position="318"/>
    </location>
</feature>
<feature type="transmembrane region" description="Helical" evidence="6">
    <location>
        <begin position="133"/>
        <end position="153"/>
    </location>
</feature>
<feature type="compositionally biased region" description="Low complexity" evidence="5">
    <location>
        <begin position="23"/>
        <end position="38"/>
    </location>
</feature>
<feature type="compositionally biased region" description="Basic and acidic residues" evidence="5">
    <location>
        <begin position="39"/>
        <end position="55"/>
    </location>
</feature>
<feature type="transmembrane region" description="Helical" evidence="6">
    <location>
        <begin position="330"/>
        <end position="353"/>
    </location>
</feature>
<dbReference type="PANTHER" id="PTHR23502:SF182">
    <property type="entry name" value="POLYAMINE TRANSPORTER, PUTATIVE-RELATED"/>
    <property type="match status" value="1"/>
</dbReference>
<keyword evidence="9" id="KW-1185">Reference proteome</keyword>
<dbReference type="GO" id="GO:0005886">
    <property type="term" value="C:plasma membrane"/>
    <property type="evidence" value="ECO:0007669"/>
    <property type="project" value="TreeGrafter"/>
</dbReference>
<evidence type="ECO:0000256" key="4">
    <source>
        <dbReference type="ARBA" id="ARBA00023136"/>
    </source>
</evidence>
<feature type="compositionally biased region" description="Basic and acidic residues" evidence="5">
    <location>
        <begin position="1"/>
        <end position="18"/>
    </location>
</feature>
<accession>A0A2B7YQT9</accession>
<dbReference type="Pfam" id="PF07690">
    <property type="entry name" value="MFS_1"/>
    <property type="match status" value="1"/>
</dbReference>
<evidence type="ECO:0000256" key="6">
    <source>
        <dbReference type="SAM" id="Phobius"/>
    </source>
</evidence>
<dbReference type="EMBL" id="PDNA01000023">
    <property type="protein sequence ID" value="PGH23530.1"/>
    <property type="molecule type" value="Genomic_DNA"/>
</dbReference>
<evidence type="ECO:0000256" key="2">
    <source>
        <dbReference type="ARBA" id="ARBA00022692"/>
    </source>
</evidence>
<evidence type="ECO:0000256" key="3">
    <source>
        <dbReference type="ARBA" id="ARBA00022989"/>
    </source>
</evidence>
<feature type="region of interest" description="Disordered" evidence="5">
    <location>
        <begin position="1"/>
        <end position="55"/>
    </location>
</feature>
<dbReference type="InterPro" id="IPR011701">
    <property type="entry name" value="MFS"/>
</dbReference>
<keyword evidence="2 6" id="KW-0812">Transmembrane</keyword>
<dbReference type="AlphaFoldDB" id="A0A2B7YQT9"/>
<feature type="domain" description="Major facilitator superfamily (MFS) profile" evidence="7">
    <location>
        <begin position="69"/>
        <end position="478"/>
    </location>
</feature>
<evidence type="ECO:0000256" key="5">
    <source>
        <dbReference type="SAM" id="MobiDB-lite"/>
    </source>
</evidence>
<comment type="subcellular location">
    <subcellularLocation>
        <location evidence="1">Membrane</location>
        <topology evidence="1">Multi-pass membrane protein</topology>
    </subcellularLocation>
</comment>
<keyword evidence="3 6" id="KW-1133">Transmembrane helix</keyword>
<dbReference type="Gene3D" id="1.20.1250.20">
    <property type="entry name" value="MFS general substrate transporter like domains"/>
    <property type="match status" value="1"/>
</dbReference>
<dbReference type="InterPro" id="IPR036259">
    <property type="entry name" value="MFS_trans_sf"/>
</dbReference>
<comment type="caution">
    <text evidence="8">The sequence shown here is derived from an EMBL/GenBank/DDBJ whole genome shotgun (WGS) entry which is preliminary data.</text>
</comment>
<feature type="transmembrane region" description="Helical" evidence="6">
    <location>
        <begin position="67"/>
        <end position="88"/>
    </location>
</feature>
<dbReference type="PANTHER" id="PTHR23502">
    <property type="entry name" value="MAJOR FACILITATOR SUPERFAMILY"/>
    <property type="match status" value="1"/>
</dbReference>
<feature type="transmembrane region" description="Helical" evidence="6">
    <location>
        <begin position="438"/>
        <end position="460"/>
    </location>
</feature>
<dbReference type="SUPFAM" id="SSF103473">
    <property type="entry name" value="MFS general substrate transporter"/>
    <property type="match status" value="1"/>
</dbReference>
<name>A0A2B7YQT9_POLH7</name>
<organism evidence="8 9">
    <name type="scientific">Polytolypa hystricis (strain UAMH7299)</name>
    <dbReference type="NCBI Taxonomy" id="1447883"/>
    <lineage>
        <taxon>Eukaryota</taxon>
        <taxon>Fungi</taxon>
        <taxon>Dikarya</taxon>
        <taxon>Ascomycota</taxon>
        <taxon>Pezizomycotina</taxon>
        <taxon>Eurotiomycetes</taxon>
        <taxon>Eurotiomycetidae</taxon>
        <taxon>Onygenales</taxon>
        <taxon>Onygenales incertae sedis</taxon>
        <taxon>Polytolypa</taxon>
    </lineage>
</organism>
<feature type="transmembrane region" description="Helical" evidence="6">
    <location>
        <begin position="100"/>
        <end position="121"/>
    </location>
</feature>
<dbReference type="InterPro" id="IPR020846">
    <property type="entry name" value="MFS_dom"/>
</dbReference>
<evidence type="ECO:0000313" key="9">
    <source>
        <dbReference type="Proteomes" id="UP000224634"/>
    </source>
</evidence>